<proteinExistence type="predicted"/>
<dbReference type="InterPro" id="IPR003148">
    <property type="entry name" value="RCK_N"/>
</dbReference>
<keyword evidence="2" id="KW-0472">Membrane</keyword>
<evidence type="ECO:0000313" key="4">
    <source>
        <dbReference type="EMBL" id="MDQ0216489.1"/>
    </source>
</evidence>
<evidence type="ECO:0000259" key="3">
    <source>
        <dbReference type="PROSITE" id="PS51201"/>
    </source>
</evidence>
<comment type="subcellular location">
    <subcellularLocation>
        <location evidence="1">Cell membrane</location>
        <topology evidence="1">Multi-pass membrane protein</topology>
    </subcellularLocation>
</comment>
<dbReference type="GO" id="GO:0006813">
    <property type="term" value="P:potassium ion transport"/>
    <property type="evidence" value="ECO:0007669"/>
    <property type="project" value="InterPro"/>
</dbReference>
<dbReference type="InterPro" id="IPR050721">
    <property type="entry name" value="Trk_Ktr_HKT_K-transport"/>
</dbReference>
<dbReference type="AlphaFoldDB" id="A0AAJ1T5Z4"/>
<protein>
    <submittedName>
        <fullName evidence="4">Voltage-gated potassium channel</fullName>
    </submittedName>
</protein>
<keyword evidence="4" id="KW-0813">Transport</keyword>
<dbReference type="InterPro" id="IPR036291">
    <property type="entry name" value="NAD(P)-bd_dom_sf"/>
</dbReference>
<feature type="transmembrane region" description="Helical" evidence="2">
    <location>
        <begin position="47"/>
        <end position="64"/>
    </location>
</feature>
<dbReference type="Pfam" id="PF02254">
    <property type="entry name" value="TrkA_N"/>
    <property type="match status" value="1"/>
</dbReference>
<dbReference type="RefSeq" id="WP_307258548.1">
    <property type="nucleotide sequence ID" value="NZ_JAUSUC010000053.1"/>
</dbReference>
<dbReference type="Gene3D" id="1.10.287.70">
    <property type="match status" value="1"/>
</dbReference>
<keyword evidence="4" id="KW-0407">Ion channel</keyword>
<keyword evidence="4" id="KW-0406">Ion transport</keyword>
<keyword evidence="5" id="KW-1185">Reference proteome</keyword>
<dbReference type="Pfam" id="PF07885">
    <property type="entry name" value="Ion_trans_2"/>
    <property type="match status" value="1"/>
</dbReference>
<dbReference type="SUPFAM" id="SSF81324">
    <property type="entry name" value="Voltage-gated potassium channels"/>
    <property type="match status" value="1"/>
</dbReference>
<dbReference type="PANTHER" id="PTHR43833:SF9">
    <property type="entry name" value="POTASSIUM CHANNEL PROTEIN YUGO-RELATED"/>
    <property type="match status" value="1"/>
</dbReference>
<sequence>MQRLYLRFIRWPLFGRVFVMAVFLIVSFGISIHLIEPNTFPTYFEGIWWAVVTTSTVGFGDFAPKSFEGRLMAIVLIFLGVSFLSTYFASLAAAAVSSQNAVLKGEAPFFGKKHIIIIGWNERTKELIQQLSRLNDTRQITLIDETLEENLCQMEQVHFVKGTPFKDATLHRANLKEAEMVLITSDPSKNELYADMASILTLVAIKGIRPSLYTIVEILTMEQMENARRAGADEIIQTNKQASFVMLNSLIANGMSNTVLSLLDQIKGSHLKMIDVKDEWIGMSFQQLNVILLEQQILLLGIKKGEDMKMNPPPHVKVHGVDSLLVLAN</sequence>
<dbReference type="Gene3D" id="3.40.50.720">
    <property type="entry name" value="NAD(P)-binding Rossmann-like Domain"/>
    <property type="match status" value="1"/>
</dbReference>
<feature type="domain" description="RCK N-terminal" evidence="3">
    <location>
        <begin position="112"/>
        <end position="236"/>
    </location>
</feature>
<organism evidence="4 5">
    <name type="scientific">Oikeobacillus pervagus</name>
    <dbReference type="NCBI Taxonomy" id="1325931"/>
    <lineage>
        <taxon>Bacteria</taxon>
        <taxon>Bacillati</taxon>
        <taxon>Bacillota</taxon>
        <taxon>Bacilli</taxon>
        <taxon>Bacillales</taxon>
        <taxon>Bacillaceae</taxon>
        <taxon>Oikeobacillus</taxon>
    </lineage>
</organism>
<feature type="transmembrane region" description="Helical" evidence="2">
    <location>
        <begin position="12"/>
        <end position="35"/>
    </location>
</feature>
<dbReference type="GO" id="GO:0034220">
    <property type="term" value="P:monoatomic ion transmembrane transport"/>
    <property type="evidence" value="ECO:0007669"/>
    <property type="project" value="UniProtKB-KW"/>
</dbReference>
<feature type="transmembrane region" description="Helical" evidence="2">
    <location>
        <begin position="71"/>
        <end position="96"/>
    </location>
</feature>
<accession>A0AAJ1T5Z4</accession>
<keyword evidence="2" id="KW-0812">Transmembrane</keyword>
<dbReference type="PANTHER" id="PTHR43833">
    <property type="entry name" value="POTASSIUM CHANNEL PROTEIN 2-RELATED-RELATED"/>
    <property type="match status" value="1"/>
</dbReference>
<gene>
    <name evidence="4" type="ORF">J2S13_002949</name>
</gene>
<dbReference type="EMBL" id="JAUSUC010000053">
    <property type="protein sequence ID" value="MDQ0216489.1"/>
    <property type="molecule type" value="Genomic_DNA"/>
</dbReference>
<dbReference type="PROSITE" id="PS51201">
    <property type="entry name" value="RCK_N"/>
    <property type="match status" value="1"/>
</dbReference>
<dbReference type="SUPFAM" id="SSF51735">
    <property type="entry name" value="NAD(P)-binding Rossmann-fold domains"/>
    <property type="match status" value="1"/>
</dbReference>
<dbReference type="GO" id="GO:0005886">
    <property type="term" value="C:plasma membrane"/>
    <property type="evidence" value="ECO:0007669"/>
    <property type="project" value="UniProtKB-SubCell"/>
</dbReference>
<keyword evidence="2" id="KW-1133">Transmembrane helix</keyword>
<evidence type="ECO:0000256" key="2">
    <source>
        <dbReference type="SAM" id="Phobius"/>
    </source>
</evidence>
<name>A0AAJ1T5Z4_9BACI</name>
<evidence type="ECO:0000313" key="5">
    <source>
        <dbReference type="Proteomes" id="UP001237207"/>
    </source>
</evidence>
<evidence type="ECO:0000256" key="1">
    <source>
        <dbReference type="ARBA" id="ARBA00004651"/>
    </source>
</evidence>
<dbReference type="Proteomes" id="UP001237207">
    <property type="component" value="Unassembled WGS sequence"/>
</dbReference>
<comment type="caution">
    <text evidence="4">The sequence shown here is derived from an EMBL/GenBank/DDBJ whole genome shotgun (WGS) entry which is preliminary data.</text>
</comment>
<dbReference type="InterPro" id="IPR013099">
    <property type="entry name" value="K_chnl_dom"/>
</dbReference>
<reference evidence="4" key="1">
    <citation type="submission" date="2023-07" db="EMBL/GenBank/DDBJ databases">
        <title>Genomic Encyclopedia of Type Strains, Phase IV (KMG-IV): sequencing the most valuable type-strain genomes for metagenomic binning, comparative biology and taxonomic classification.</title>
        <authorList>
            <person name="Goeker M."/>
        </authorList>
    </citation>
    <scope>NUCLEOTIDE SEQUENCE</scope>
    <source>
        <strain evidence="4">DSM 23947</strain>
    </source>
</reference>